<dbReference type="Proteomes" id="UP001501436">
    <property type="component" value="Unassembled WGS sequence"/>
</dbReference>
<name>A0ABP9FNG9_9SPHI</name>
<reference evidence="2" key="1">
    <citation type="journal article" date="2019" name="Int. J. Syst. Evol. Microbiol.">
        <title>The Global Catalogue of Microorganisms (GCM) 10K type strain sequencing project: providing services to taxonomists for standard genome sequencing and annotation.</title>
        <authorList>
            <consortium name="The Broad Institute Genomics Platform"/>
            <consortium name="The Broad Institute Genome Sequencing Center for Infectious Disease"/>
            <person name="Wu L."/>
            <person name="Ma J."/>
        </authorList>
    </citation>
    <scope>NUCLEOTIDE SEQUENCE [LARGE SCALE GENOMIC DNA]</scope>
    <source>
        <strain evidence="2">JCM 18283</strain>
    </source>
</reference>
<gene>
    <name evidence="1" type="ORF">GCM10023313_08860</name>
</gene>
<sequence length="249" mass="28301">MRDVEIINQIIVVLQISANADDLSSTIYYFRRLNLLQFTMGFFNKLFGSAYQPIKTYNDFWVWFSKHEQQFFNAVKKGTNIENDFFKELSPKLNELKDSLYFLTGMNSDSKAELILTPDGDVKNIVFVEELVAAAPILSRWKFTALKPELNINDVNIDMAGLKFSADNIHFTGLSNPFKPDDIHIKITHDELNDGNKDAIGNGIYIFLDNFLGEMKFATTIDNLSIVKSSEIEDDLIPVEKTKILPGVA</sequence>
<dbReference type="EMBL" id="BAABJI010000001">
    <property type="protein sequence ID" value="GAA4908182.1"/>
    <property type="molecule type" value="Genomic_DNA"/>
</dbReference>
<protein>
    <submittedName>
        <fullName evidence="1">Uncharacterized protein</fullName>
    </submittedName>
</protein>
<comment type="caution">
    <text evidence="1">The sequence shown here is derived from an EMBL/GenBank/DDBJ whole genome shotgun (WGS) entry which is preliminary data.</text>
</comment>
<accession>A0ABP9FNG9</accession>
<evidence type="ECO:0000313" key="2">
    <source>
        <dbReference type="Proteomes" id="UP001501436"/>
    </source>
</evidence>
<proteinExistence type="predicted"/>
<evidence type="ECO:0000313" key="1">
    <source>
        <dbReference type="EMBL" id="GAA4908182.1"/>
    </source>
</evidence>
<organism evidence="1 2">
    <name type="scientific">Mucilaginibacter defluvii</name>
    <dbReference type="NCBI Taxonomy" id="1196019"/>
    <lineage>
        <taxon>Bacteria</taxon>
        <taxon>Pseudomonadati</taxon>
        <taxon>Bacteroidota</taxon>
        <taxon>Sphingobacteriia</taxon>
        <taxon>Sphingobacteriales</taxon>
        <taxon>Sphingobacteriaceae</taxon>
        <taxon>Mucilaginibacter</taxon>
    </lineage>
</organism>
<keyword evidence="2" id="KW-1185">Reference proteome</keyword>